<organism evidence="6 7">
    <name type="scientific">Pseudoalteromonas aurantia</name>
    <dbReference type="NCBI Taxonomy" id="43654"/>
    <lineage>
        <taxon>Bacteria</taxon>
        <taxon>Pseudomonadati</taxon>
        <taxon>Pseudomonadota</taxon>
        <taxon>Gammaproteobacteria</taxon>
        <taxon>Alteromonadales</taxon>
        <taxon>Pseudoalteromonadaceae</taxon>
        <taxon>Pseudoalteromonas</taxon>
    </lineage>
</organism>
<dbReference type="AlphaFoldDB" id="A0A5S3VDQ6"/>
<dbReference type="InterPro" id="IPR058163">
    <property type="entry name" value="LysR-type_TF_proteobact-type"/>
</dbReference>
<accession>A0A5S3VDQ6</accession>
<protein>
    <submittedName>
        <fullName evidence="6">LysR family transcriptional regulator</fullName>
    </submittedName>
</protein>
<dbReference type="RefSeq" id="WP_138590009.1">
    <property type="nucleotide sequence ID" value="NZ_PNBX01000010.1"/>
</dbReference>
<dbReference type="Gene3D" id="1.10.10.10">
    <property type="entry name" value="Winged helix-like DNA-binding domain superfamily/Winged helix DNA-binding domain"/>
    <property type="match status" value="1"/>
</dbReference>
<dbReference type="Pfam" id="PF00126">
    <property type="entry name" value="HTH_1"/>
    <property type="match status" value="1"/>
</dbReference>
<keyword evidence="3" id="KW-0238">DNA-binding</keyword>
<dbReference type="InterPro" id="IPR036388">
    <property type="entry name" value="WH-like_DNA-bd_sf"/>
</dbReference>
<dbReference type="CDD" id="cd08422">
    <property type="entry name" value="PBP2_CrgA_like"/>
    <property type="match status" value="1"/>
</dbReference>
<dbReference type="InterPro" id="IPR000847">
    <property type="entry name" value="LysR_HTH_N"/>
</dbReference>
<keyword evidence="2" id="KW-0805">Transcription regulation</keyword>
<dbReference type="Proteomes" id="UP000307217">
    <property type="component" value="Unassembled WGS sequence"/>
</dbReference>
<evidence type="ECO:0000259" key="5">
    <source>
        <dbReference type="PROSITE" id="PS50931"/>
    </source>
</evidence>
<name>A0A5S3VDQ6_9GAMM</name>
<dbReference type="OrthoDB" id="9786526at2"/>
<evidence type="ECO:0000256" key="2">
    <source>
        <dbReference type="ARBA" id="ARBA00023015"/>
    </source>
</evidence>
<dbReference type="FunFam" id="1.10.10.10:FF:000001">
    <property type="entry name" value="LysR family transcriptional regulator"/>
    <property type="match status" value="1"/>
</dbReference>
<sequence>MANNYLFDGILIFVEVVKRGGFGAAAKALGHSNSHVSKEVIKLESRLAVRLLNRTTRSVALTPEGEAYFQQCEQLVSDAQTAFDLVAHNDSIPKGALKISCPIGFSHDHLKPVIAQYMEQYPNVSLELDLSDKRIDVIGDGYDLAVRAAPALDESSLICKRIYSCPTYIVASKRYIEKYGKPHHPRELVNHNAICYSNLKMPGRWEFEKRGEKAFSVDVKQRVKCNNGHMELAMVKAGLGVCRLPAFYIGNALAHNDIEVLFAEYSQPTVNVYVIYPSKKHLSPKVRRFIDMLSEHLSCKNAG</sequence>
<evidence type="ECO:0000256" key="4">
    <source>
        <dbReference type="ARBA" id="ARBA00023163"/>
    </source>
</evidence>
<evidence type="ECO:0000313" key="6">
    <source>
        <dbReference type="EMBL" id="TMO69818.1"/>
    </source>
</evidence>
<evidence type="ECO:0000256" key="3">
    <source>
        <dbReference type="ARBA" id="ARBA00023125"/>
    </source>
</evidence>
<dbReference type="PROSITE" id="PS50931">
    <property type="entry name" value="HTH_LYSR"/>
    <property type="match status" value="1"/>
</dbReference>
<evidence type="ECO:0000256" key="1">
    <source>
        <dbReference type="ARBA" id="ARBA00009437"/>
    </source>
</evidence>
<comment type="similarity">
    <text evidence="1">Belongs to the LysR transcriptional regulatory family.</text>
</comment>
<dbReference type="Pfam" id="PF03466">
    <property type="entry name" value="LysR_substrate"/>
    <property type="match status" value="1"/>
</dbReference>
<reference evidence="7" key="2">
    <citation type="submission" date="2019-06" db="EMBL/GenBank/DDBJ databases">
        <title>Co-occurence of chitin degradation, pigmentation and bioactivity in marine Pseudoalteromonas.</title>
        <authorList>
            <person name="Sonnenschein E.C."/>
            <person name="Bech P.K."/>
        </authorList>
    </citation>
    <scope>NUCLEOTIDE SEQUENCE [LARGE SCALE GENOMIC DNA]</scope>
    <source>
        <strain evidence="7">S3790</strain>
    </source>
</reference>
<dbReference type="PANTHER" id="PTHR30537">
    <property type="entry name" value="HTH-TYPE TRANSCRIPTIONAL REGULATOR"/>
    <property type="match status" value="1"/>
</dbReference>
<dbReference type="EMBL" id="PNBX01000010">
    <property type="protein sequence ID" value="TMO69818.1"/>
    <property type="molecule type" value="Genomic_DNA"/>
</dbReference>
<comment type="caution">
    <text evidence="6">The sequence shown here is derived from an EMBL/GenBank/DDBJ whole genome shotgun (WGS) entry which is preliminary data.</text>
</comment>
<dbReference type="SUPFAM" id="SSF53850">
    <property type="entry name" value="Periplasmic binding protein-like II"/>
    <property type="match status" value="1"/>
</dbReference>
<keyword evidence="4" id="KW-0804">Transcription</keyword>
<proteinExistence type="inferred from homology"/>
<gene>
    <name evidence="6" type="ORF">CWC19_03490</name>
</gene>
<dbReference type="PANTHER" id="PTHR30537:SF5">
    <property type="entry name" value="HTH-TYPE TRANSCRIPTIONAL ACTIVATOR TTDR-RELATED"/>
    <property type="match status" value="1"/>
</dbReference>
<dbReference type="Gene3D" id="3.40.190.290">
    <property type="match status" value="1"/>
</dbReference>
<dbReference type="SUPFAM" id="SSF46785">
    <property type="entry name" value="Winged helix' DNA-binding domain"/>
    <property type="match status" value="1"/>
</dbReference>
<dbReference type="InterPro" id="IPR005119">
    <property type="entry name" value="LysR_subst-bd"/>
</dbReference>
<evidence type="ECO:0000313" key="7">
    <source>
        <dbReference type="Proteomes" id="UP000307217"/>
    </source>
</evidence>
<dbReference type="GO" id="GO:0006351">
    <property type="term" value="P:DNA-templated transcription"/>
    <property type="evidence" value="ECO:0007669"/>
    <property type="project" value="TreeGrafter"/>
</dbReference>
<dbReference type="InterPro" id="IPR036390">
    <property type="entry name" value="WH_DNA-bd_sf"/>
</dbReference>
<feature type="domain" description="HTH lysR-type" evidence="5">
    <location>
        <begin position="12"/>
        <end position="62"/>
    </location>
</feature>
<dbReference type="GO" id="GO:0003700">
    <property type="term" value="F:DNA-binding transcription factor activity"/>
    <property type="evidence" value="ECO:0007669"/>
    <property type="project" value="InterPro"/>
</dbReference>
<dbReference type="GO" id="GO:0043565">
    <property type="term" value="F:sequence-specific DNA binding"/>
    <property type="evidence" value="ECO:0007669"/>
    <property type="project" value="TreeGrafter"/>
</dbReference>
<reference evidence="6 7" key="1">
    <citation type="submission" date="2018-01" db="EMBL/GenBank/DDBJ databases">
        <authorList>
            <person name="Paulsen S."/>
            <person name="Gram L.K."/>
        </authorList>
    </citation>
    <scope>NUCLEOTIDE SEQUENCE [LARGE SCALE GENOMIC DNA]</scope>
    <source>
        <strain evidence="6 7">S3790</strain>
    </source>
</reference>